<dbReference type="PRINTS" id="PR00038">
    <property type="entry name" value="HTHLUXR"/>
</dbReference>
<keyword evidence="3" id="KW-0804">Transcription</keyword>
<dbReference type="SMART" id="SM00448">
    <property type="entry name" value="REC"/>
    <property type="match status" value="1"/>
</dbReference>
<dbReference type="Pfam" id="PF00196">
    <property type="entry name" value="GerE"/>
    <property type="match status" value="1"/>
</dbReference>
<keyword evidence="1" id="KW-0805">Transcription regulation</keyword>
<evidence type="ECO:0000259" key="6">
    <source>
        <dbReference type="PROSITE" id="PS50110"/>
    </source>
</evidence>
<dbReference type="Pfam" id="PF00072">
    <property type="entry name" value="Response_reg"/>
    <property type="match status" value="1"/>
</dbReference>
<dbReference type="Gene3D" id="3.40.50.2300">
    <property type="match status" value="1"/>
</dbReference>
<feature type="domain" description="HTH luxR-type" evidence="5">
    <location>
        <begin position="136"/>
        <end position="201"/>
    </location>
</feature>
<dbReference type="InterPro" id="IPR001789">
    <property type="entry name" value="Sig_transdc_resp-reg_receiver"/>
</dbReference>
<dbReference type="PANTHER" id="PTHR43214:SF41">
    <property type="entry name" value="NITRATE_NITRITE RESPONSE REGULATOR PROTEIN NARP"/>
    <property type="match status" value="1"/>
</dbReference>
<dbReference type="CDD" id="cd06170">
    <property type="entry name" value="LuxR_C_like"/>
    <property type="match status" value="1"/>
</dbReference>
<dbReference type="CDD" id="cd00156">
    <property type="entry name" value="REC"/>
    <property type="match status" value="1"/>
</dbReference>
<evidence type="ECO:0000256" key="4">
    <source>
        <dbReference type="PROSITE-ProRule" id="PRU00169"/>
    </source>
</evidence>
<dbReference type="PANTHER" id="PTHR43214">
    <property type="entry name" value="TWO-COMPONENT RESPONSE REGULATOR"/>
    <property type="match status" value="1"/>
</dbReference>
<dbReference type="RefSeq" id="WP_322534614.1">
    <property type="nucleotide sequence ID" value="NZ_CP140152.1"/>
</dbReference>
<accession>A0ABZ0Y5W1</accession>
<dbReference type="PROSITE" id="PS50110">
    <property type="entry name" value="RESPONSE_REGULATORY"/>
    <property type="match status" value="1"/>
</dbReference>
<evidence type="ECO:0000256" key="3">
    <source>
        <dbReference type="ARBA" id="ARBA00023163"/>
    </source>
</evidence>
<protein>
    <submittedName>
        <fullName evidence="7">Response regulator transcription factor</fullName>
    </submittedName>
</protein>
<dbReference type="InterPro" id="IPR039420">
    <property type="entry name" value="WalR-like"/>
</dbReference>
<dbReference type="EMBL" id="CP140152">
    <property type="protein sequence ID" value="WQH07456.1"/>
    <property type="molecule type" value="Genomic_DNA"/>
</dbReference>
<keyword evidence="2" id="KW-0238">DNA-binding</keyword>
<feature type="domain" description="Response regulatory" evidence="6">
    <location>
        <begin position="2"/>
        <end position="121"/>
    </location>
</feature>
<reference evidence="7 8" key="1">
    <citation type="submission" date="2023-11" db="EMBL/GenBank/DDBJ databases">
        <title>MicrobeMod: A computational toolkit for identifying prokaryotic methylation and restriction-modification with nanopore sequencing.</title>
        <authorList>
            <person name="Crits-Christoph A."/>
            <person name="Kang S.C."/>
            <person name="Lee H."/>
            <person name="Ostrov N."/>
        </authorList>
    </citation>
    <scope>NUCLEOTIDE SEQUENCE [LARGE SCALE GENOMIC DNA]</scope>
    <source>
        <strain evidence="7 8">ATCC 25935</strain>
    </source>
</reference>
<evidence type="ECO:0000313" key="8">
    <source>
        <dbReference type="Proteomes" id="UP001326110"/>
    </source>
</evidence>
<evidence type="ECO:0000256" key="2">
    <source>
        <dbReference type="ARBA" id="ARBA00023125"/>
    </source>
</evidence>
<gene>
    <name evidence="7" type="ORF">SR858_10005</name>
</gene>
<dbReference type="SMART" id="SM00421">
    <property type="entry name" value="HTH_LUXR"/>
    <property type="match status" value="1"/>
</dbReference>
<dbReference type="SUPFAM" id="SSF52172">
    <property type="entry name" value="CheY-like"/>
    <property type="match status" value="1"/>
</dbReference>
<keyword evidence="8" id="KW-1185">Reference proteome</keyword>
<sequence>MICLIVDHHPVISSGLAQMVRASFPGWQVDIAHTVAAAIEQAGAHQPDVVLISLLMPDNSGLALLGHLQQHDPNSRRTASIVIADAPDAETARLCERLGAHGFMSRAHAFTAIAAAIRAVCARQKYFEPAPDTATPVPAPIRFTPRQRDIVDLLLIGYSNKQIACTLNLSSGTVKNYIFDLMRMISVSSRLEMALKIRDSGYQRS</sequence>
<name>A0ABZ0Y5W1_9BURK</name>
<dbReference type="SUPFAM" id="SSF46894">
    <property type="entry name" value="C-terminal effector domain of the bipartite response regulators"/>
    <property type="match status" value="1"/>
</dbReference>
<dbReference type="PROSITE" id="PS50043">
    <property type="entry name" value="HTH_LUXR_2"/>
    <property type="match status" value="1"/>
</dbReference>
<comment type="caution">
    <text evidence="4">Lacks conserved residue(s) required for the propagation of feature annotation.</text>
</comment>
<evidence type="ECO:0000259" key="5">
    <source>
        <dbReference type="PROSITE" id="PS50043"/>
    </source>
</evidence>
<organism evidence="7 8">
    <name type="scientific">Duganella zoogloeoides</name>
    <dbReference type="NCBI Taxonomy" id="75659"/>
    <lineage>
        <taxon>Bacteria</taxon>
        <taxon>Pseudomonadati</taxon>
        <taxon>Pseudomonadota</taxon>
        <taxon>Betaproteobacteria</taxon>
        <taxon>Burkholderiales</taxon>
        <taxon>Oxalobacteraceae</taxon>
        <taxon>Telluria group</taxon>
        <taxon>Duganella</taxon>
    </lineage>
</organism>
<dbReference type="InterPro" id="IPR016032">
    <property type="entry name" value="Sig_transdc_resp-reg_C-effctor"/>
</dbReference>
<proteinExistence type="predicted"/>
<dbReference type="InterPro" id="IPR000792">
    <property type="entry name" value="Tscrpt_reg_LuxR_C"/>
</dbReference>
<dbReference type="Proteomes" id="UP001326110">
    <property type="component" value="Chromosome"/>
</dbReference>
<dbReference type="InterPro" id="IPR011006">
    <property type="entry name" value="CheY-like_superfamily"/>
</dbReference>
<evidence type="ECO:0000256" key="1">
    <source>
        <dbReference type="ARBA" id="ARBA00023015"/>
    </source>
</evidence>
<evidence type="ECO:0000313" key="7">
    <source>
        <dbReference type="EMBL" id="WQH07456.1"/>
    </source>
</evidence>